<evidence type="ECO:0000313" key="2">
    <source>
        <dbReference type="EMBL" id="CAH8390524.1"/>
    </source>
</evidence>
<gene>
    <name evidence="2" type="ORF">ERUC_LOCUS43007</name>
</gene>
<evidence type="ECO:0000313" key="3">
    <source>
        <dbReference type="Proteomes" id="UP001642260"/>
    </source>
</evidence>
<reference evidence="2 3" key="1">
    <citation type="submission" date="2022-03" db="EMBL/GenBank/DDBJ databases">
        <authorList>
            <person name="Macdonald S."/>
            <person name="Ahmed S."/>
            <person name="Newling K."/>
        </authorList>
    </citation>
    <scope>NUCLEOTIDE SEQUENCE [LARGE SCALE GENOMIC DNA]</scope>
</reference>
<accession>A0ABC8M2R4</accession>
<comment type="caution">
    <text evidence="2">The sequence shown here is derived from an EMBL/GenBank/DDBJ whole genome shotgun (WGS) entry which is preliminary data.</text>
</comment>
<organism evidence="2 3">
    <name type="scientific">Eruca vesicaria subsp. sativa</name>
    <name type="common">Garden rocket</name>
    <name type="synonym">Eruca sativa</name>
    <dbReference type="NCBI Taxonomy" id="29727"/>
    <lineage>
        <taxon>Eukaryota</taxon>
        <taxon>Viridiplantae</taxon>
        <taxon>Streptophyta</taxon>
        <taxon>Embryophyta</taxon>
        <taxon>Tracheophyta</taxon>
        <taxon>Spermatophyta</taxon>
        <taxon>Magnoliopsida</taxon>
        <taxon>eudicotyledons</taxon>
        <taxon>Gunneridae</taxon>
        <taxon>Pentapetalae</taxon>
        <taxon>rosids</taxon>
        <taxon>malvids</taxon>
        <taxon>Brassicales</taxon>
        <taxon>Brassicaceae</taxon>
        <taxon>Brassiceae</taxon>
        <taxon>Eruca</taxon>
    </lineage>
</organism>
<proteinExistence type="predicted"/>
<protein>
    <submittedName>
        <fullName evidence="2">Uncharacterized protein</fullName>
    </submittedName>
</protein>
<name>A0ABC8M2R4_ERUVS</name>
<feature type="transmembrane region" description="Helical" evidence="1">
    <location>
        <begin position="31"/>
        <end position="47"/>
    </location>
</feature>
<dbReference type="Proteomes" id="UP001642260">
    <property type="component" value="Unassembled WGS sequence"/>
</dbReference>
<keyword evidence="1" id="KW-1133">Transmembrane helix</keyword>
<evidence type="ECO:0000256" key="1">
    <source>
        <dbReference type="SAM" id="Phobius"/>
    </source>
</evidence>
<dbReference type="AlphaFoldDB" id="A0ABC8M2R4"/>
<keyword evidence="1" id="KW-0472">Membrane</keyword>
<sequence length="124" mass="13760">MCNVLFVFIVTYASIINQLNVVYKGYTSEKSVYVGMQAVLVLAIVLIKGRWVALVKLSHGINAGARGYMYISLSKMILNVKYSACANLISQTKDETDDEATTELSYLLRNFTGVNYGDSRKSDV</sequence>
<dbReference type="EMBL" id="CAKOAT010899598">
    <property type="protein sequence ID" value="CAH8390524.1"/>
    <property type="molecule type" value="Genomic_DNA"/>
</dbReference>
<keyword evidence="1" id="KW-0812">Transmembrane</keyword>
<keyword evidence="3" id="KW-1185">Reference proteome</keyword>